<dbReference type="PIRSF" id="PIRSF006806">
    <property type="entry name" value="FTHF_cligase"/>
    <property type="match status" value="1"/>
</dbReference>
<keyword evidence="7" id="KW-1185">Reference proteome</keyword>
<comment type="catalytic activity">
    <reaction evidence="5">
        <text>(6S)-5-formyl-5,6,7,8-tetrahydrofolate + ATP = (6R)-5,10-methenyltetrahydrofolate + ADP + phosphate</text>
        <dbReference type="Rhea" id="RHEA:10488"/>
        <dbReference type="ChEBI" id="CHEBI:30616"/>
        <dbReference type="ChEBI" id="CHEBI:43474"/>
        <dbReference type="ChEBI" id="CHEBI:57455"/>
        <dbReference type="ChEBI" id="CHEBI:57457"/>
        <dbReference type="ChEBI" id="CHEBI:456216"/>
        <dbReference type="EC" id="6.3.3.2"/>
    </reaction>
</comment>
<keyword evidence="5" id="KW-0479">Metal-binding</keyword>
<evidence type="ECO:0000256" key="3">
    <source>
        <dbReference type="ARBA" id="ARBA00022840"/>
    </source>
</evidence>
<keyword evidence="6" id="KW-0436">Ligase</keyword>
<comment type="similarity">
    <text evidence="1 5">Belongs to the 5-formyltetrahydrofolate cyclo-ligase family.</text>
</comment>
<evidence type="ECO:0000256" key="4">
    <source>
        <dbReference type="PIRSR" id="PIRSR006806-1"/>
    </source>
</evidence>
<keyword evidence="5" id="KW-0460">Magnesium</keyword>
<protein>
    <recommendedName>
        <fullName evidence="5">5-formyltetrahydrofolate cyclo-ligase</fullName>
        <ecNumber evidence="5">6.3.3.2</ecNumber>
    </recommendedName>
</protein>
<dbReference type="GO" id="GO:0046872">
    <property type="term" value="F:metal ion binding"/>
    <property type="evidence" value="ECO:0007669"/>
    <property type="project" value="UniProtKB-KW"/>
</dbReference>
<dbReference type="PANTHER" id="PTHR23407:SF1">
    <property type="entry name" value="5-FORMYLTETRAHYDROFOLATE CYCLO-LIGASE"/>
    <property type="match status" value="1"/>
</dbReference>
<keyword evidence="3 4" id="KW-0067">ATP-binding</keyword>
<evidence type="ECO:0000313" key="7">
    <source>
        <dbReference type="Proteomes" id="UP000613768"/>
    </source>
</evidence>
<evidence type="ECO:0000256" key="2">
    <source>
        <dbReference type="ARBA" id="ARBA00022741"/>
    </source>
</evidence>
<dbReference type="GO" id="GO:0035999">
    <property type="term" value="P:tetrahydrofolate interconversion"/>
    <property type="evidence" value="ECO:0007669"/>
    <property type="project" value="TreeGrafter"/>
</dbReference>
<accession>A0AAW3ZSI1</accession>
<dbReference type="Gene3D" id="3.40.50.10420">
    <property type="entry name" value="NagB/RpiA/CoA transferase-like"/>
    <property type="match status" value="1"/>
</dbReference>
<feature type="binding site" evidence="4">
    <location>
        <begin position="130"/>
        <end position="138"/>
    </location>
    <ligand>
        <name>ATP</name>
        <dbReference type="ChEBI" id="CHEBI:30616"/>
    </ligand>
</feature>
<dbReference type="InterPro" id="IPR002698">
    <property type="entry name" value="FTHF_cligase"/>
</dbReference>
<evidence type="ECO:0000256" key="1">
    <source>
        <dbReference type="ARBA" id="ARBA00010638"/>
    </source>
</evidence>
<dbReference type="RefSeq" id="WP_192030907.1">
    <property type="nucleotide sequence ID" value="NZ_JACYTR010000053.1"/>
</dbReference>
<dbReference type="SUPFAM" id="SSF100950">
    <property type="entry name" value="NagB/RpiA/CoA transferase-like"/>
    <property type="match status" value="1"/>
</dbReference>
<evidence type="ECO:0000256" key="5">
    <source>
        <dbReference type="RuleBase" id="RU361279"/>
    </source>
</evidence>
<sequence length="192" mass="21366">MTEFDRGALRADLRQRRRALSAAERVRAGTQVGGLLEPYWNGARLAGYWACDGELPLHALPPTPPEAQYCLPCLLPDKRLAFAPWRPGEALKPNRYGIPEPDLPDQSLLRPEALDVVLVPLIGFTRDGTRLGSGGGYYDRSFAFLNHMPRPQRPQLIGIAYSFQELPRLPAAPWDVALDLIVTEREVIRTAG</sequence>
<comment type="caution">
    <text evidence="6">The sequence shown here is derived from an EMBL/GenBank/DDBJ whole genome shotgun (WGS) entry which is preliminary data.</text>
</comment>
<dbReference type="EMBL" id="JACYTR010000053">
    <property type="protein sequence ID" value="MBD8527489.1"/>
    <property type="molecule type" value="Genomic_DNA"/>
</dbReference>
<proteinExistence type="inferred from homology"/>
<feature type="binding site" evidence="4">
    <location>
        <position position="54"/>
    </location>
    <ligand>
        <name>substrate</name>
    </ligand>
</feature>
<dbReference type="InterPro" id="IPR037171">
    <property type="entry name" value="NagB/RpiA_transferase-like"/>
</dbReference>
<keyword evidence="2 4" id="KW-0547">Nucleotide-binding</keyword>
<dbReference type="AlphaFoldDB" id="A0AAW3ZSI1"/>
<organism evidence="6 7">
    <name type="scientific">Pseudomarimonas arenosa</name>
    <dbReference type="NCBI Taxonomy" id="2774145"/>
    <lineage>
        <taxon>Bacteria</taxon>
        <taxon>Pseudomonadati</taxon>
        <taxon>Pseudomonadota</taxon>
        <taxon>Gammaproteobacteria</taxon>
        <taxon>Lysobacterales</taxon>
        <taxon>Lysobacteraceae</taxon>
        <taxon>Pseudomarimonas</taxon>
    </lineage>
</organism>
<dbReference type="InterPro" id="IPR024185">
    <property type="entry name" value="FTHF_cligase-like_sf"/>
</dbReference>
<dbReference type="Pfam" id="PF01812">
    <property type="entry name" value="5-FTHF_cyc-lig"/>
    <property type="match status" value="1"/>
</dbReference>
<comment type="cofactor">
    <cofactor evidence="5">
        <name>Mg(2+)</name>
        <dbReference type="ChEBI" id="CHEBI:18420"/>
    </cofactor>
</comment>
<evidence type="ECO:0000313" key="6">
    <source>
        <dbReference type="EMBL" id="MBD8527489.1"/>
    </source>
</evidence>
<dbReference type="Proteomes" id="UP000613768">
    <property type="component" value="Unassembled WGS sequence"/>
</dbReference>
<dbReference type="GO" id="GO:0030272">
    <property type="term" value="F:5-formyltetrahydrofolate cyclo-ligase activity"/>
    <property type="evidence" value="ECO:0007669"/>
    <property type="project" value="UniProtKB-EC"/>
</dbReference>
<gene>
    <name evidence="6" type="ORF">IFO71_17230</name>
</gene>
<dbReference type="NCBIfam" id="TIGR02727">
    <property type="entry name" value="MTHFS_bact"/>
    <property type="match status" value="1"/>
</dbReference>
<dbReference type="PANTHER" id="PTHR23407">
    <property type="entry name" value="ATPASE INHIBITOR/5-FORMYLTETRAHYDROFOLATE CYCLO-LIGASE"/>
    <property type="match status" value="1"/>
</dbReference>
<dbReference type="GO" id="GO:0009396">
    <property type="term" value="P:folic acid-containing compound biosynthetic process"/>
    <property type="evidence" value="ECO:0007669"/>
    <property type="project" value="TreeGrafter"/>
</dbReference>
<reference evidence="6 7" key="1">
    <citation type="submission" date="2020-09" db="EMBL/GenBank/DDBJ databases">
        <title>Pseudoxanthomonas sp. CAU 1598 isolated from sand of Yaerae Beach.</title>
        <authorList>
            <person name="Kim W."/>
        </authorList>
    </citation>
    <scope>NUCLEOTIDE SEQUENCE [LARGE SCALE GENOMIC DNA]</scope>
    <source>
        <strain evidence="6 7">CAU 1598</strain>
    </source>
</reference>
<name>A0AAW3ZSI1_9GAMM</name>
<dbReference type="EC" id="6.3.3.2" evidence="5"/>
<dbReference type="GO" id="GO:0005524">
    <property type="term" value="F:ATP binding"/>
    <property type="evidence" value="ECO:0007669"/>
    <property type="project" value="UniProtKB-KW"/>
</dbReference>